<dbReference type="CDD" id="cd16917">
    <property type="entry name" value="HATPase_UhpB-NarQ-NarX-like"/>
    <property type="match status" value="1"/>
</dbReference>
<reference evidence="7" key="1">
    <citation type="journal article" date="2019" name="Int. J. Syst. Evol. Microbiol.">
        <title>The Global Catalogue of Microorganisms (GCM) 10K type strain sequencing project: providing services to taxonomists for standard genome sequencing and annotation.</title>
        <authorList>
            <consortium name="The Broad Institute Genomics Platform"/>
            <consortium name="The Broad Institute Genome Sequencing Center for Infectious Disease"/>
            <person name="Wu L."/>
            <person name="Ma J."/>
        </authorList>
    </citation>
    <scope>NUCLEOTIDE SEQUENCE [LARGE SCALE GENOMIC DNA]</scope>
    <source>
        <strain evidence="7">JCM 16365</strain>
    </source>
</reference>
<protein>
    <recommendedName>
        <fullName evidence="5">Signal transduction histidine kinase subgroup 3 dimerisation and phosphoacceptor domain-containing protein</fullName>
    </recommendedName>
</protein>
<dbReference type="PANTHER" id="PTHR24421:SF63">
    <property type="entry name" value="SENSOR HISTIDINE KINASE DESK"/>
    <property type="match status" value="1"/>
</dbReference>
<dbReference type="Pfam" id="PF07730">
    <property type="entry name" value="HisKA_3"/>
    <property type="match status" value="1"/>
</dbReference>
<keyword evidence="3" id="KW-0902">Two-component regulatory system</keyword>
<evidence type="ECO:0000256" key="4">
    <source>
        <dbReference type="SAM" id="Phobius"/>
    </source>
</evidence>
<dbReference type="InterPro" id="IPR050482">
    <property type="entry name" value="Sensor_HK_TwoCompSys"/>
</dbReference>
<organism evidence="6 7">
    <name type="scientific">Microbacterium binotii</name>
    <dbReference type="NCBI Taxonomy" id="462710"/>
    <lineage>
        <taxon>Bacteria</taxon>
        <taxon>Bacillati</taxon>
        <taxon>Actinomycetota</taxon>
        <taxon>Actinomycetes</taxon>
        <taxon>Micrococcales</taxon>
        <taxon>Microbacteriaceae</taxon>
        <taxon>Microbacterium</taxon>
    </lineage>
</organism>
<keyword evidence="2" id="KW-0418">Kinase</keyword>
<keyword evidence="4" id="KW-0812">Transmembrane</keyword>
<dbReference type="RefSeq" id="WP_344226609.1">
    <property type="nucleotide sequence ID" value="NZ_BAAARI010000003.1"/>
</dbReference>
<keyword evidence="1" id="KW-0808">Transferase</keyword>
<dbReference type="InterPro" id="IPR011712">
    <property type="entry name" value="Sig_transdc_His_kin_sub3_dim/P"/>
</dbReference>
<evidence type="ECO:0000256" key="3">
    <source>
        <dbReference type="ARBA" id="ARBA00023012"/>
    </source>
</evidence>
<sequence length="363" mass="38646">MTTPSAPRRMPQDPWQRWGWVMAIVWMVFLVFPVVSLLSSPAPLGLLVLGWAALAGFAVAYVVGFVAGMRSAWGTPSRLVKTLFWVQIACAAATVPAIADGALSFVPFVMSYASYGLRRMWHWVTMTAGIGLVVIVIVVTGSIEDNIQILSVVVMISVINTVTSWLIGRSVDTDRIRLELAASDERTAIARDVHDLLGHTLTAVKLKAELAERLVERDPDRAKAELADIVRLTGEAITGVRSTVTGIRGQAFAEQLVASRAALESAGMAVEVSGDAASLSPAQSLPAGWIVREATTNILRHAHARTVRISVAPGVVTVDDDGQGVRQRPGNGIRGMQERAAAAGAVLEVAPAPSGGTRVSMTW</sequence>
<proteinExistence type="predicted"/>
<feature type="transmembrane region" description="Helical" evidence="4">
    <location>
        <begin position="121"/>
        <end position="143"/>
    </location>
</feature>
<gene>
    <name evidence="6" type="ORF">GCM10009862_05170</name>
</gene>
<feature type="transmembrane region" description="Helical" evidence="4">
    <location>
        <begin position="45"/>
        <end position="64"/>
    </location>
</feature>
<evidence type="ECO:0000256" key="2">
    <source>
        <dbReference type="ARBA" id="ARBA00022777"/>
    </source>
</evidence>
<comment type="caution">
    <text evidence="6">The sequence shown here is derived from an EMBL/GenBank/DDBJ whole genome shotgun (WGS) entry which is preliminary data.</text>
</comment>
<name>A0ABP6BGZ6_9MICO</name>
<dbReference type="SUPFAM" id="SSF55874">
    <property type="entry name" value="ATPase domain of HSP90 chaperone/DNA topoisomerase II/histidine kinase"/>
    <property type="match status" value="1"/>
</dbReference>
<evidence type="ECO:0000313" key="7">
    <source>
        <dbReference type="Proteomes" id="UP001500274"/>
    </source>
</evidence>
<feature type="transmembrane region" description="Helical" evidence="4">
    <location>
        <begin position="20"/>
        <end position="38"/>
    </location>
</feature>
<feature type="domain" description="Signal transduction histidine kinase subgroup 3 dimerisation and phosphoacceptor" evidence="5">
    <location>
        <begin position="185"/>
        <end position="249"/>
    </location>
</feature>
<accession>A0ABP6BGZ6</accession>
<dbReference type="EMBL" id="BAAARI010000003">
    <property type="protein sequence ID" value="GAA2569414.1"/>
    <property type="molecule type" value="Genomic_DNA"/>
</dbReference>
<evidence type="ECO:0000313" key="6">
    <source>
        <dbReference type="EMBL" id="GAA2569414.1"/>
    </source>
</evidence>
<evidence type="ECO:0000259" key="5">
    <source>
        <dbReference type="Pfam" id="PF07730"/>
    </source>
</evidence>
<keyword evidence="7" id="KW-1185">Reference proteome</keyword>
<feature type="transmembrane region" description="Helical" evidence="4">
    <location>
        <begin position="149"/>
        <end position="168"/>
    </location>
</feature>
<keyword evidence="4" id="KW-0472">Membrane</keyword>
<dbReference type="PANTHER" id="PTHR24421">
    <property type="entry name" value="NITRATE/NITRITE SENSOR PROTEIN NARX-RELATED"/>
    <property type="match status" value="1"/>
</dbReference>
<dbReference type="Proteomes" id="UP001500274">
    <property type="component" value="Unassembled WGS sequence"/>
</dbReference>
<dbReference type="Gene3D" id="1.20.5.1930">
    <property type="match status" value="1"/>
</dbReference>
<dbReference type="InterPro" id="IPR036890">
    <property type="entry name" value="HATPase_C_sf"/>
</dbReference>
<keyword evidence="4" id="KW-1133">Transmembrane helix</keyword>
<evidence type="ECO:0000256" key="1">
    <source>
        <dbReference type="ARBA" id="ARBA00022679"/>
    </source>
</evidence>
<feature type="transmembrane region" description="Helical" evidence="4">
    <location>
        <begin position="84"/>
        <end position="109"/>
    </location>
</feature>
<dbReference type="Gene3D" id="3.30.565.10">
    <property type="entry name" value="Histidine kinase-like ATPase, C-terminal domain"/>
    <property type="match status" value="1"/>
</dbReference>